<evidence type="ECO:0000313" key="3">
    <source>
        <dbReference type="Proteomes" id="UP001620460"/>
    </source>
</evidence>
<accession>A0ABW8JYW8</accession>
<comment type="caution">
    <text evidence="2">The sequence shown here is derived from an EMBL/GenBank/DDBJ whole genome shotgun (WGS) entry which is preliminary data.</text>
</comment>
<name>A0ABW8JYW8_9GAMM</name>
<dbReference type="Proteomes" id="UP001620460">
    <property type="component" value="Unassembled WGS sequence"/>
</dbReference>
<protein>
    <submittedName>
        <fullName evidence="2">Uncharacterized protein</fullName>
    </submittedName>
</protein>
<reference evidence="2 3" key="1">
    <citation type="submission" date="2020-10" db="EMBL/GenBank/DDBJ databases">
        <title>Phylogeny of dyella-like bacteria.</title>
        <authorList>
            <person name="Fu J."/>
        </authorList>
    </citation>
    <scope>NUCLEOTIDE SEQUENCE [LARGE SCALE GENOMIC DNA]</scope>
    <source>
        <strain evidence="2 3">Gsoil3046</strain>
    </source>
</reference>
<gene>
    <name evidence="2" type="ORF">ISP17_18990</name>
</gene>
<sequence>MTTRKFTMEGGLHIFSSLPSILTPADIYRVARSPDARAHLVGSNVYIIACRQRILFDQREFHLDGEFFCGFLLVVRDGGWQQVAFRYRLTFGHHQGSPDQCGVAISVNGTSALISNHIGQVLIAVHVVVSEGECGLSDDERDLNVLYVGQGLGLRGQKLAVDRLSRHSTFQRILADFHTHHPEMEILILLYRFEHARNLISSGGNMALVPTANERQDVEHLRKMQKARFDRRKRIALAEAALINYFKPAYNSIFTNTNFASNRRLKFLNSIVTEDMVGLVVELSTSNLRLRLRSEAQPPVSLDQSTLELMRGFVESPACDGEARSEIEGMMMSHRISIPLTNVDERDSFLHGTRWPGDDDRMPYFSGSPRKAQSAQD</sequence>
<evidence type="ECO:0000256" key="1">
    <source>
        <dbReference type="SAM" id="MobiDB-lite"/>
    </source>
</evidence>
<organism evidence="2 3">
    <name type="scientific">Dyella ginsengisoli</name>
    <dbReference type="NCBI Taxonomy" id="363848"/>
    <lineage>
        <taxon>Bacteria</taxon>
        <taxon>Pseudomonadati</taxon>
        <taxon>Pseudomonadota</taxon>
        <taxon>Gammaproteobacteria</taxon>
        <taxon>Lysobacterales</taxon>
        <taxon>Rhodanobacteraceae</taxon>
        <taxon>Dyella</taxon>
    </lineage>
</organism>
<proteinExistence type="predicted"/>
<evidence type="ECO:0000313" key="2">
    <source>
        <dbReference type="EMBL" id="MFK2906053.1"/>
    </source>
</evidence>
<keyword evidence="3" id="KW-1185">Reference proteome</keyword>
<dbReference type="RefSeq" id="WP_404636038.1">
    <property type="nucleotide sequence ID" value="NZ_JADIKM010000006.1"/>
</dbReference>
<feature type="region of interest" description="Disordered" evidence="1">
    <location>
        <begin position="351"/>
        <end position="377"/>
    </location>
</feature>
<dbReference type="EMBL" id="JADIKM010000006">
    <property type="protein sequence ID" value="MFK2906053.1"/>
    <property type="molecule type" value="Genomic_DNA"/>
</dbReference>